<dbReference type="Gene3D" id="3.40.30.10">
    <property type="entry name" value="Glutaredoxin"/>
    <property type="match status" value="1"/>
</dbReference>
<proteinExistence type="inferred from homology"/>
<dbReference type="PANTHER" id="PTHR43110">
    <property type="entry name" value="THIOL PEROXIDASE"/>
    <property type="match status" value="1"/>
</dbReference>
<reference evidence="9 10" key="1">
    <citation type="journal article" date="2009" name="Environ. Microbiol.">
        <title>Genome sequence of Desulfobacterium autotrophicum HRM2, a marine sulfate reducer oxidizing organic carbon completely to carbon dioxide.</title>
        <authorList>
            <person name="Strittmatter A.W."/>
            <person name="Liesegang H."/>
            <person name="Rabus R."/>
            <person name="Decker I."/>
            <person name="Amann J."/>
            <person name="Andres S."/>
            <person name="Henne A."/>
            <person name="Fricke W.F."/>
            <person name="Martinez-Arias R."/>
            <person name="Bartels D."/>
            <person name="Goesmann A."/>
            <person name="Krause L."/>
            <person name="Puehler A."/>
            <person name="Klenk H.P."/>
            <person name="Richter M."/>
            <person name="Schuler M."/>
            <person name="Gloeckner F.O."/>
            <person name="Meyerdierks A."/>
            <person name="Gottschalk G."/>
            <person name="Amann R."/>
        </authorList>
    </citation>
    <scope>NUCLEOTIDE SEQUENCE [LARGE SCALE GENOMIC DNA]</scope>
    <source>
        <strain evidence="10">ATCC 43914 / DSM 3382 / HRM2</strain>
    </source>
</reference>
<dbReference type="RefSeq" id="WP_015902931.1">
    <property type="nucleotide sequence ID" value="NC_012108.1"/>
</dbReference>
<dbReference type="PROSITE" id="PS01265">
    <property type="entry name" value="TPX"/>
    <property type="match status" value="1"/>
</dbReference>
<dbReference type="InterPro" id="IPR013766">
    <property type="entry name" value="Thioredoxin_domain"/>
</dbReference>
<dbReference type="OrthoDB" id="9781543at2"/>
<name>C0QL56_DESAH</name>
<dbReference type="HOGENOM" id="CLU_042529_12_2_7"/>
<keyword evidence="3 6" id="KW-0560">Oxidoreductase</keyword>
<evidence type="ECO:0000256" key="3">
    <source>
        <dbReference type="ARBA" id="ARBA00023002"/>
    </source>
</evidence>
<keyword evidence="5 6" id="KW-0676">Redox-active center</keyword>
<dbReference type="Pfam" id="PF08534">
    <property type="entry name" value="Redoxin"/>
    <property type="match status" value="1"/>
</dbReference>
<dbReference type="InterPro" id="IPR036249">
    <property type="entry name" value="Thioredoxin-like_sf"/>
</dbReference>
<dbReference type="EC" id="1.11.1.24" evidence="6"/>
<dbReference type="STRING" id="177437.HRM2_10300"/>
<gene>
    <name evidence="6 9" type="primary">tpx</name>
    <name evidence="9" type="ordered locus">HRM2_10300</name>
</gene>
<comment type="catalytic activity">
    <reaction evidence="6">
        <text>a hydroperoxide + [thioredoxin]-dithiol = an alcohol + [thioredoxin]-disulfide + H2O</text>
        <dbReference type="Rhea" id="RHEA:62620"/>
        <dbReference type="Rhea" id="RHEA-COMP:10698"/>
        <dbReference type="Rhea" id="RHEA-COMP:10700"/>
        <dbReference type="ChEBI" id="CHEBI:15377"/>
        <dbReference type="ChEBI" id="CHEBI:29950"/>
        <dbReference type="ChEBI" id="CHEBI:30879"/>
        <dbReference type="ChEBI" id="CHEBI:35924"/>
        <dbReference type="ChEBI" id="CHEBI:50058"/>
        <dbReference type="EC" id="1.11.1.24"/>
    </reaction>
</comment>
<dbReference type="CDD" id="cd03014">
    <property type="entry name" value="PRX_Atyp2cys"/>
    <property type="match status" value="1"/>
</dbReference>
<feature type="active site" description="Cysteine sulfenic acid (-SOH) intermediate" evidence="6">
    <location>
        <position position="60"/>
    </location>
</feature>
<evidence type="ECO:0000313" key="9">
    <source>
        <dbReference type="EMBL" id="ACN14142.1"/>
    </source>
</evidence>
<accession>C0QL56</accession>
<feature type="disulfide bond" description="Redox-active" evidence="6">
    <location>
        <begin position="60"/>
        <end position="94"/>
    </location>
</feature>
<protein>
    <recommendedName>
        <fullName evidence="6">Thiol peroxidase</fullName>
        <shortName evidence="6">Tpx</shortName>
        <ecNumber evidence="6">1.11.1.24</ecNumber>
    </recommendedName>
    <alternativeName>
        <fullName evidence="6">Peroxiredoxin tpx</fullName>
        <shortName evidence="6">Prx</shortName>
    </alternativeName>
    <alternativeName>
        <fullName evidence="6">Thioredoxin peroxidase</fullName>
    </alternativeName>
    <alternativeName>
        <fullName evidence="6">Thioredoxin-dependent peroxiredoxin</fullName>
    </alternativeName>
</protein>
<dbReference type="InterPro" id="IPR002065">
    <property type="entry name" value="TPX"/>
</dbReference>
<comment type="function">
    <text evidence="6">Thiol-specific peroxidase that catalyzes the reduction of hydrogen peroxide and organic hydroperoxides to water and alcohols, respectively. Plays a role in cell protection against oxidative stress by detoxifying peroxides.</text>
</comment>
<dbReference type="EMBL" id="CP001087">
    <property type="protein sequence ID" value="ACN14142.1"/>
    <property type="molecule type" value="Genomic_DNA"/>
</dbReference>
<dbReference type="SUPFAM" id="SSF52833">
    <property type="entry name" value="Thioredoxin-like"/>
    <property type="match status" value="1"/>
</dbReference>
<dbReference type="PANTHER" id="PTHR43110:SF1">
    <property type="entry name" value="THIOL PEROXIDASE"/>
    <property type="match status" value="1"/>
</dbReference>
<evidence type="ECO:0000256" key="1">
    <source>
        <dbReference type="ARBA" id="ARBA00022559"/>
    </source>
</evidence>
<comment type="similarity">
    <text evidence="6">Belongs to the peroxiredoxin family. Tpx subfamily.</text>
</comment>
<dbReference type="Proteomes" id="UP000000442">
    <property type="component" value="Chromosome"/>
</dbReference>
<feature type="domain" description="Thioredoxin" evidence="8">
    <location>
        <begin position="18"/>
        <end position="170"/>
    </location>
</feature>
<organism evidence="9 10">
    <name type="scientific">Desulforapulum autotrophicum (strain ATCC 43914 / DSM 3382 / VKM B-1955 / HRM2)</name>
    <name type="common">Desulfobacterium autotrophicum</name>
    <dbReference type="NCBI Taxonomy" id="177437"/>
    <lineage>
        <taxon>Bacteria</taxon>
        <taxon>Pseudomonadati</taxon>
        <taxon>Thermodesulfobacteriota</taxon>
        <taxon>Desulfobacteria</taxon>
        <taxon>Desulfobacterales</taxon>
        <taxon>Desulfobacteraceae</taxon>
        <taxon>Desulforapulum</taxon>
    </lineage>
</organism>
<comment type="miscellaneous">
    <text evidence="6">The active site is a conserved redox-active cysteine residue, the peroxidatic cysteine (C(P)), which makes the nucleophilic attack on the peroxide substrate. The peroxide oxidizes the C(P)-SH to cysteine sulfenic acid (C(P)-SOH), which then reacts with another cysteine residue, the resolving cysteine (C(R)), to form a disulfide bridge. The disulfide is subsequently reduced by an appropriate electron donor to complete the catalytic cycle. In this atypical 2-Cys peroxiredoxin, C(R) is present in the same subunit to form an intramolecular disulfide. The disulfide is subsequently reduced by thioredoxin.</text>
</comment>
<dbReference type="AlphaFoldDB" id="C0QL56"/>
<evidence type="ECO:0000256" key="2">
    <source>
        <dbReference type="ARBA" id="ARBA00022862"/>
    </source>
</evidence>
<dbReference type="KEGG" id="dat:HRM2_10300"/>
<keyword evidence="2 6" id="KW-0049">Antioxidant</keyword>
<dbReference type="InterPro" id="IPR050455">
    <property type="entry name" value="Tpx_Peroxidase_subfamily"/>
</dbReference>
<evidence type="ECO:0000256" key="7">
    <source>
        <dbReference type="SAM" id="MobiDB-lite"/>
    </source>
</evidence>
<dbReference type="GO" id="GO:0008379">
    <property type="term" value="F:thioredoxin peroxidase activity"/>
    <property type="evidence" value="ECO:0007669"/>
    <property type="project" value="UniProtKB-UniRule"/>
</dbReference>
<evidence type="ECO:0000259" key="8">
    <source>
        <dbReference type="PROSITE" id="PS51352"/>
    </source>
</evidence>
<keyword evidence="4 6" id="KW-1015">Disulfide bond</keyword>
<dbReference type="eggNOG" id="COG2077">
    <property type="taxonomic scope" value="Bacteria"/>
</dbReference>
<dbReference type="PROSITE" id="PS51352">
    <property type="entry name" value="THIOREDOXIN_2"/>
    <property type="match status" value="1"/>
</dbReference>
<feature type="compositionally biased region" description="Basic and acidic residues" evidence="7">
    <location>
        <begin position="182"/>
        <end position="199"/>
    </location>
</feature>
<dbReference type="NCBIfam" id="NF001808">
    <property type="entry name" value="PRK00522.1"/>
    <property type="match status" value="1"/>
</dbReference>
<evidence type="ECO:0000256" key="6">
    <source>
        <dbReference type="HAMAP-Rule" id="MF_00269"/>
    </source>
</evidence>
<keyword evidence="1 6" id="KW-0575">Peroxidase</keyword>
<dbReference type="HAMAP" id="MF_00269">
    <property type="entry name" value="Tpx"/>
    <property type="match status" value="1"/>
</dbReference>
<evidence type="ECO:0000313" key="10">
    <source>
        <dbReference type="Proteomes" id="UP000000442"/>
    </source>
</evidence>
<comment type="subunit">
    <text evidence="6">Homodimer.</text>
</comment>
<dbReference type="InterPro" id="IPR018219">
    <property type="entry name" value="Tpx_CS"/>
</dbReference>
<feature type="region of interest" description="Disordered" evidence="7">
    <location>
        <begin position="179"/>
        <end position="199"/>
    </location>
</feature>
<sequence length="199" mass="21507">MAKFTIGGNPANTSGDLPQVGEKAPEFLLTKTDLTDISLKDVAGKKVVLNIFPSVDTPVCSASVRRFNSEINNYANAVVLCVSLDLPFAHSRFCETEGLKNVIPVTELRNRDFGRAYGLRIVDGPLAGLLARGVVVMDEQGTVIFSKLVPELKTEPDYEPVLTVLGKRVSAENVCTQTSTAEHSRLNENDEPCDDGRAG</sequence>
<dbReference type="InterPro" id="IPR013740">
    <property type="entry name" value="Redoxin"/>
</dbReference>
<keyword evidence="10" id="KW-1185">Reference proteome</keyword>
<evidence type="ECO:0000256" key="5">
    <source>
        <dbReference type="ARBA" id="ARBA00023284"/>
    </source>
</evidence>
<evidence type="ECO:0000256" key="4">
    <source>
        <dbReference type="ARBA" id="ARBA00023157"/>
    </source>
</evidence>